<gene>
    <name evidence="1" type="ORF">GCT13_43895</name>
</gene>
<sequence length="68" mass="7516">MAGVSALRKDNLGVDRFVAKKVRRAGIVEREVEGVWRMPDDLPERGRQHDAQQLSGGVAVELIAPAHR</sequence>
<comment type="caution">
    <text evidence="1">The sequence shown here is derived from an EMBL/GenBank/DDBJ whole genome shotgun (WGS) entry which is preliminary data.</text>
</comment>
<evidence type="ECO:0000313" key="2">
    <source>
        <dbReference type="Proteomes" id="UP000484381"/>
    </source>
</evidence>
<dbReference type="Proteomes" id="UP000484381">
    <property type="component" value="Unassembled WGS sequence"/>
</dbReference>
<evidence type="ECO:0000313" key="1">
    <source>
        <dbReference type="EMBL" id="MPW23496.1"/>
    </source>
</evidence>
<dbReference type="EMBL" id="WHNP01000113">
    <property type="protein sequence ID" value="MPW23496.1"/>
    <property type="molecule type" value="Genomic_DNA"/>
</dbReference>
<dbReference type="InterPro" id="IPR021795">
    <property type="entry name" value="DUF3363"/>
</dbReference>
<reference evidence="1 2" key="1">
    <citation type="submission" date="2019-10" db="EMBL/GenBank/DDBJ databases">
        <title>Paraburkholderia sp. isolated from nodules of Mimosa pudica from Brazilian Atlantic Forest soils.</title>
        <authorList>
            <person name="Paulitsch F."/>
            <person name="Hungria M."/>
            <person name="Dall'Agnol R."/>
        </authorList>
    </citation>
    <scope>NUCLEOTIDE SEQUENCE [LARGE SCALE GENOMIC DNA]</scope>
    <source>
        <strain evidence="1 2">CNPSo 3157</strain>
    </source>
</reference>
<organism evidence="1 2">
    <name type="scientific">Paraburkholderia franconis</name>
    <dbReference type="NCBI Taxonomy" id="2654983"/>
    <lineage>
        <taxon>Bacteria</taxon>
        <taxon>Pseudomonadati</taxon>
        <taxon>Pseudomonadota</taxon>
        <taxon>Betaproteobacteria</taxon>
        <taxon>Burkholderiales</taxon>
        <taxon>Burkholderiaceae</taxon>
        <taxon>Paraburkholderia</taxon>
    </lineage>
</organism>
<protein>
    <submittedName>
        <fullName evidence="1">DUF3363 domain-containing protein</fullName>
    </submittedName>
</protein>
<keyword evidence="2" id="KW-1185">Reference proteome</keyword>
<dbReference type="AlphaFoldDB" id="A0A7X1NKR9"/>
<accession>A0A7X1NKR9</accession>
<name>A0A7X1NKR9_9BURK</name>
<proteinExistence type="predicted"/>
<dbReference type="Pfam" id="PF11843">
    <property type="entry name" value="DUF3363"/>
    <property type="match status" value="1"/>
</dbReference>